<feature type="region of interest" description="Disordered" evidence="1">
    <location>
        <begin position="114"/>
        <end position="133"/>
    </location>
</feature>
<dbReference type="Pfam" id="PF07583">
    <property type="entry name" value="PSCyt2"/>
    <property type="match status" value="1"/>
</dbReference>
<reference evidence="4 5" key="1">
    <citation type="submission" date="2019-02" db="EMBL/GenBank/DDBJ databases">
        <title>Deep-cultivation of Planctomycetes and their phenomic and genomic characterization uncovers novel biology.</title>
        <authorList>
            <person name="Wiegand S."/>
            <person name="Jogler M."/>
            <person name="Boedeker C."/>
            <person name="Pinto D."/>
            <person name="Vollmers J."/>
            <person name="Rivas-Marin E."/>
            <person name="Kohn T."/>
            <person name="Peeters S.H."/>
            <person name="Heuer A."/>
            <person name="Rast P."/>
            <person name="Oberbeckmann S."/>
            <person name="Bunk B."/>
            <person name="Jeske O."/>
            <person name="Meyerdierks A."/>
            <person name="Storesund J.E."/>
            <person name="Kallscheuer N."/>
            <person name="Luecker S."/>
            <person name="Lage O.M."/>
            <person name="Pohl T."/>
            <person name="Merkel B.J."/>
            <person name="Hornburger P."/>
            <person name="Mueller R.-W."/>
            <person name="Bruemmer F."/>
            <person name="Labrenz M."/>
            <person name="Spormann A.M."/>
            <person name="Op Den Camp H."/>
            <person name="Overmann J."/>
            <person name="Amann R."/>
            <person name="Jetten M.S.M."/>
            <person name="Mascher T."/>
            <person name="Medema M.H."/>
            <person name="Devos D.P."/>
            <person name="Kaster A.-K."/>
            <person name="Ovreas L."/>
            <person name="Rohde M."/>
            <person name="Galperin M.Y."/>
            <person name="Jogler C."/>
        </authorList>
    </citation>
    <scope>NUCLEOTIDE SEQUENCE [LARGE SCALE GENOMIC DNA]</scope>
    <source>
        <strain evidence="4 5">KOR42</strain>
    </source>
</reference>
<dbReference type="Pfam" id="PF07587">
    <property type="entry name" value="PSD1"/>
    <property type="match status" value="1"/>
</dbReference>
<feature type="compositionally biased region" description="Polar residues" evidence="1">
    <location>
        <begin position="123"/>
        <end position="132"/>
    </location>
</feature>
<dbReference type="PANTHER" id="PTHR35889">
    <property type="entry name" value="CYCLOINULO-OLIGOSACCHARIDE FRUCTANOTRANSFERASE-RELATED"/>
    <property type="match status" value="1"/>
</dbReference>
<evidence type="ECO:0000313" key="5">
    <source>
        <dbReference type="Proteomes" id="UP000317243"/>
    </source>
</evidence>
<feature type="domain" description="DUF1553" evidence="3">
    <location>
        <begin position="377"/>
        <end position="601"/>
    </location>
</feature>
<sequence length="629" mass="71044">MGTEISIQKCSRRLNVSGSHWNLPFCGSLCFIDFVKLRNSRTVPKVSYDAGDDSIAEVFRPVRRRSHTNLPQHIAVSMKILVRPMMIALAVIGVTTLAVRSSAVPHTFERNVTDVEKDRASDRSGTTSSNSTAKSIAEAPVVAAANAELARLWEADGSVRAGEASDLTLLRRLSLALHGTIPSLEELRLFEQDTAPDRINRWCERLLNDNRFDDYFAERLARGYVGTEGGRFLIYRRDRFISWLTQQLRTNRPYDEIVSAMISGTGVWTGQGEVNFLTSGFDDNDFDPNKITARSVRAFLGQRMDCAQCHDHPFDRWKQSEFEGLAAHFAQVQISLVGLTDDKTKEHVIDDGTTEDGRAVAPSVPFHPEWLSESESRREQLAAWITHPENVRFERATANRIWGLLFGRPFATDRPVDDLPDPGTDPRLAMLDLLGEDFRKKGYDLKRLIRVIVATDAFRMSSIPPETQNVEGIPDNWSVFPLVRLRPEQVIGSMIQANNIRTVDQNSHLFVRALKFFRANDFVDEFGDPGAEELQARAGTIPQALLRMNGELSRELTSMNPFFAPGRIAAIAPTPEMQIETVYLCSLTRKPTPQERRYFETMFQESGTGTAIEDLFWIMFNSPEFSWNH</sequence>
<proteinExistence type="predicted"/>
<dbReference type="EMBL" id="SIHI01000001">
    <property type="protein sequence ID" value="TWT57409.1"/>
    <property type="molecule type" value="Genomic_DNA"/>
</dbReference>
<accession>A0A5C5X499</accession>
<dbReference type="Proteomes" id="UP000317243">
    <property type="component" value="Unassembled WGS sequence"/>
</dbReference>
<dbReference type="OrthoDB" id="289126at2"/>
<evidence type="ECO:0008006" key="6">
    <source>
        <dbReference type="Google" id="ProtNLM"/>
    </source>
</evidence>
<dbReference type="InterPro" id="IPR022655">
    <property type="entry name" value="DUF1553"/>
</dbReference>
<comment type="caution">
    <text evidence="4">The sequence shown here is derived from an EMBL/GenBank/DDBJ whole genome shotgun (WGS) entry which is preliminary data.</text>
</comment>
<evidence type="ECO:0000313" key="4">
    <source>
        <dbReference type="EMBL" id="TWT57409.1"/>
    </source>
</evidence>
<dbReference type="AlphaFoldDB" id="A0A5C5X499"/>
<evidence type="ECO:0000259" key="3">
    <source>
        <dbReference type="Pfam" id="PF07587"/>
    </source>
</evidence>
<evidence type="ECO:0000256" key="1">
    <source>
        <dbReference type="SAM" id="MobiDB-lite"/>
    </source>
</evidence>
<keyword evidence="5" id="KW-1185">Reference proteome</keyword>
<protein>
    <recommendedName>
        <fullName evidence="6">DUF1549 domain-containing protein</fullName>
    </recommendedName>
</protein>
<dbReference type="InterPro" id="IPR011444">
    <property type="entry name" value="DUF1549"/>
</dbReference>
<dbReference type="PANTHER" id="PTHR35889:SF3">
    <property type="entry name" value="F-BOX DOMAIN-CONTAINING PROTEIN"/>
    <property type="match status" value="1"/>
</dbReference>
<name>A0A5C5X499_9PLAN</name>
<gene>
    <name evidence="4" type="ORF">KOR42_07700</name>
</gene>
<organism evidence="4 5">
    <name type="scientific">Thalassoglobus neptunius</name>
    <dbReference type="NCBI Taxonomy" id="1938619"/>
    <lineage>
        <taxon>Bacteria</taxon>
        <taxon>Pseudomonadati</taxon>
        <taxon>Planctomycetota</taxon>
        <taxon>Planctomycetia</taxon>
        <taxon>Planctomycetales</taxon>
        <taxon>Planctomycetaceae</taxon>
        <taxon>Thalassoglobus</taxon>
    </lineage>
</organism>
<feature type="domain" description="DUF1549" evidence="2">
    <location>
        <begin position="151"/>
        <end position="333"/>
    </location>
</feature>
<evidence type="ECO:0000259" key="2">
    <source>
        <dbReference type="Pfam" id="PF07583"/>
    </source>
</evidence>